<reference evidence="1 2" key="1">
    <citation type="journal article" date="2003" name="Genome Res.">
        <title>Comparative genome analysis of Vibrio vulnificus, a marine pathogen.</title>
        <authorList>
            <person name="Chen C.Y."/>
            <person name="Wu K.M."/>
            <person name="Chang Y.C."/>
            <person name="Chang C.H."/>
            <person name="Tsai H.C."/>
            <person name="Liao T.L."/>
            <person name="Liu Y.M."/>
            <person name="Chen H.J."/>
            <person name="Shen A.B."/>
            <person name="Li J.C."/>
            <person name="Su T.L."/>
            <person name="Shao C.P."/>
            <person name="Lee C.T."/>
            <person name="Hor L.I."/>
            <person name="Tsai S.F."/>
        </authorList>
    </citation>
    <scope>NUCLEOTIDE SEQUENCE [LARGE SCALE GENOMIC DNA]</scope>
    <source>
        <strain evidence="1 2">YJ016</strain>
    </source>
</reference>
<dbReference type="HOGENOM" id="CLU_3334780_0_0_6"/>
<name>Q7MEG3_VIBVY</name>
<dbReference type="EMBL" id="BA000038">
    <property type="protein sequence ID" value="BAC96733.1"/>
    <property type="molecule type" value="Genomic_DNA"/>
</dbReference>
<dbReference type="KEGG" id="vvy:VVA0707"/>
<proteinExistence type="predicted"/>
<sequence>MDMANEFNTENAVQFDKIIQLGDVCLFADFAESFQLLY</sequence>
<dbReference type="AlphaFoldDB" id="Q7MEG3"/>
<evidence type="ECO:0000313" key="2">
    <source>
        <dbReference type="Proteomes" id="UP000002675"/>
    </source>
</evidence>
<gene>
    <name evidence="1" type="ordered locus">VVA0707</name>
</gene>
<dbReference type="Proteomes" id="UP000002675">
    <property type="component" value="Chromosome II"/>
</dbReference>
<protein>
    <submittedName>
        <fullName evidence="1">Uncharacterized protein</fullName>
    </submittedName>
</protein>
<organism evidence="1 2">
    <name type="scientific">Vibrio vulnificus (strain YJ016)</name>
    <dbReference type="NCBI Taxonomy" id="196600"/>
    <lineage>
        <taxon>Bacteria</taxon>
        <taxon>Pseudomonadati</taxon>
        <taxon>Pseudomonadota</taxon>
        <taxon>Gammaproteobacteria</taxon>
        <taxon>Vibrionales</taxon>
        <taxon>Vibrionaceae</taxon>
        <taxon>Vibrio</taxon>
    </lineage>
</organism>
<evidence type="ECO:0000313" key="1">
    <source>
        <dbReference type="EMBL" id="BAC96733.1"/>
    </source>
</evidence>
<accession>Q7MEG3</accession>